<dbReference type="PANTHER" id="PTHR23267">
    <property type="entry name" value="IMMUNOGLOBULIN LIGHT CHAIN"/>
    <property type="match status" value="1"/>
</dbReference>
<gene>
    <name evidence="2" type="ORF">P4O66_015842</name>
</gene>
<dbReference type="FunFam" id="2.60.40.10:FF:001230">
    <property type="entry name" value="Immunoglobulin kappa variable 8-16"/>
    <property type="match status" value="1"/>
</dbReference>
<dbReference type="InterPro" id="IPR036179">
    <property type="entry name" value="Ig-like_dom_sf"/>
</dbReference>
<dbReference type="SMART" id="SM00409">
    <property type="entry name" value="IG"/>
    <property type="match status" value="1"/>
</dbReference>
<keyword evidence="3" id="KW-1185">Reference proteome</keyword>
<dbReference type="InterPro" id="IPR013106">
    <property type="entry name" value="Ig_V-set"/>
</dbReference>
<dbReference type="Pfam" id="PF07686">
    <property type="entry name" value="V-set"/>
    <property type="match status" value="1"/>
</dbReference>
<organism evidence="2 3">
    <name type="scientific">Electrophorus voltai</name>
    <dbReference type="NCBI Taxonomy" id="2609070"/>
    <lineage>
        <taxon>Eukaryota</taxon>
        <taxon>Metazoa</taxon>
        <taxon>Chordata</taxon>
        <taxon>Craniata</taxon>
        <taxon>Vertebrata</taxon>
        <taxon>Euteleostomi</taxon>
        <taxon>Actinopterygii</taxon>
        <taxon>Neopterygii</taxon>
        <taxon>Teleostei</taxon>
        <taxon>Ostariophysi</taxon>
        <taxon>Gymnotiformes</taxon>
        <taxon>Gymnotoidei</taxon>
        <taxon>Gymnotidae</taxon>
        <taxon>Electrophorus</taxon>
    </lineage>
</organism>
<name>A0AAD9DN82_9TELE</name>
<dbReference type="AlphaFoldDB" id="A0AAD9DN82"/>
<proteinExistence type="predicted"/>
<accession>A0AAD9DN82</accession>
<dbReference type="InterPro" id="IPR013783">
    <property type="entry name" value="Ig-like_fold"/>
</dbReference>
<dbReference type="InterPro" id="IPR003599">
    <property type="entry name" value="Ig_sub"/>
</dbReference>
<evidence type="ECO:0000313" key="3">
    <source>
        <dbReference type="Proteomes" id="UP001239994"/>
    </source>
</evidence>
<dbReference type="PROSITE" id="PS50835">
    <property type="entry name" value="IG_LIKE"/>
    <property type="match status" value="1"/>
</dbReference>
<evidence type="ECO:0000313" key="2">
    <source>
        <dbReference type="EMBL" id="KAK1788925.1"/>
    </source>
</evidence>
<dbReference type="InterPro" id="IPR007110">
    <property type="entry name" value="Ig-like_dom"/>
</dbReference>
<protein>
    <recommendedName>
        <fullName evidence="1">Ig-like domain-containing protein</fullName>
    </recommendedName>
</protein>
<dbReference type="EMBL" id="JAROKS010000022">
    <property type="protein sequence ID" value="KAK1788925.1"/>
    <property type="molecule type" value="Genomic_DNA"/>
</dbReference>
<feature type="domain" description="Ig-like" evidence="1">
    <location>
        <begin position="167"/>
        <end position="264"/>
    </location>
</feature>
<sequence length="264" mass="29590">MLPDDWSSIFRSSHTNPRLCSLQWIPGAARIRFKTLMLAYKAKNGPASSYMWSMVKAQSVRLVLRTSRSRGKVTVTQDLVKSALPGDTVTISCRTNPAVYYHSSYGHYLHWPTVSNTFAQLHTIQLKGLCKFALRSSKSSSTTVQQRLDIFLLKYHNTPYQGCKSFGEILLTQSPGSQSVTPGQTVTISCRASVDIDDDLHWYLQKPGEAPKLLIYYATTRQSGIPDRFSGSGYNREFTLVITGVQAEDAGDYYYRSSDARNGF</sequence>
<evidence type="ECO:0000259" key="1">
    <source>
        <dbReference type="PROSITE" id="PS50835"/>
    </source>
</evidence>
<comment type="caution">
    <text evidence="2">The sequence shown here is derived from an EMBL/GenBank/DDBJ whole genome shotgun (WGS) entry which is preliminary data.</text>
</comment>
<dbReference type="SMART" id="SM00406">
    <property type="entry name" value="IGv"/>
    <property type="match status" value="1"/>
</dbReference>
<dbReference type="SUPFAM" id="SSF48726">
    <property type="entry name" value="Immunoglobulin"/>
    <property type="match status" value="1"/>
</dbReference>
<dbReference type="Proteomes" id="UP001239994">
    <property type="component" value="Unassembled WGS sequence"/>
</dbReference>
<dbReference type="Gene3D" id="2.60.40.10">
    <property type="entry name" value="Immunoglobulins"/>
    <property type="match status" value="1"/>
</dbReference>
<reference evidence="2" key="1">
    <citation type="submission" date="2023-03" db="EMBL/GenBank/DDBJ databases">
        <title>Electrophorus voltai genome.</title>
        <authorList>
            <person name="Bian C."/>
        </authorList>
    </citation>
    <scope>NUCLEOTIDE SEQUENCE</scope>
    <source>
        <strain evidence="2">CB-2022</strain>
        <tissue evidence="2">Muscle</tissue>
    </source>
</reference>
<dbReference type="InterPro" id="IPR050150">
    <property type="entry name" value="IgV_Light_Chain"/>
</dbReference>